<keyword evidence="1" id="KW-1133">Transmembrane helix</keyword>
<comment type="caution">
    <text evidence="2">The sequence shown here is derived from an EMBL/GenBank/DDBJ whole genome shotgun (WGS) entry which is preliminary data.</text>
</comment>
<name>A0ABS8M7G9_9FLAO</name>
<feature type="transmembrane region" description="Helical" evidence="1">
    <location>
        <begin position="26"/>
        <end position="45"/>
    </location>
</feature>
<organism evidence="2 3">
    <name type="scientific">Flavobacterium piscisymbiosum</name>
    <dbReference type="NCBI Taxonomy" id="2893753"/>
    <lineage>
        <taxon>Bacteria</taxon>
        <taxon>Pseudomonadati</taxon>
        <taxon>Bacteroidota</taxon>
        <taxon>Flavobacteriia</taxon>
        <taxon>Flavobacteriales</taxon>
        <taxon>Flavobacteriaceae</taxon>
        <taxon>Flavobacterium</taxon>
    </lineage>
</organism>
<keyword evidence="1" id="KW-0472">Membrane</keyword>
<accession>A0ABS8M7G9</accession>
<reference evidence="2" key="1">
    <citation type="submission" date="2021-11" db="EMBL/GenBank/DDBJ databases">
        <title>Description of novel Flavobacterium species.</title>
        <authorList>
            <person name="Saticioglu I.B."/>
            <person name="Ay H."/>
            <person name="Altun S."/>
            <person name="Duman M."/>
        </authorList>
    </citation>
    <scope>NUCLEOTIDE SEQUENCE</scope>
    <source>
        <strain evidence="2">F-30</strain>
    </source>
</reference>
<protein>
    <submittedName>
        <fullName evidence="2">Uncharacterized protein</fullName>
    </submittedName>
</protein>
<dbReference type="RefSeq" id="WP_230032466.1">
    <property type="nucleotide sequence ID" value="NZ_JAJJMM010000001.1"/>
</dbReference>
<dbReference type="Proteomes" id="UP001430679">
    <property type="component" value="Unassembled WGS sequence"/>
</dbReference>
<keyword evidence="1" id="KW-0812">Transmembrane</keyword>
<proteinExistence type="predicted"/>
<gene>
    <name evidence="2" type="ORF">LNP81_00370</name>
</gene>
<sequence>MINFSSSTISKDTEIWGNFGDYVNGTFMPIIALLGVLVTYYLGIISEKRNEANIKIEQLKHRPILHIGYFDAEDFMEIFIENKGNGPLIIKKYTIINETNNTEMNRIYDCLPELINDDYDNYTGNIIGIVMKASEKFQLFLFKSEDDDEISKENRRLIRENISKYKVSIEYQDVYENIMPKSERSLIWFGRNA</sequence>
<evidence type="ECO:0000313" key="2">
    <source>
        <dbReference type="EMBL" id="MCC9061440.1"/>
    </source>
</evidence>
<keyword evidence="3" id="KW-1185">Reference proteome</keyword>
<dbReference type="EMBL" id="JAJJMM010000001">
    <property type="protein sequence ID" value="MCC9061440.1"/>
    <property type="molecule type" value="Genomic_DNA"/>
</dbReference>
<evidence type="ECO:0000313" key="3">
    <source>
        <dbReference type="Proteomes" id="UP001430679"/>
    </source>
</evidence>
<evidence type="ECO:0000256" key="1">
    <source>
        <dbReference type="SAM" id="Phobius"/>
    </source>
</evidence>